<reference evidence="14 15" key="1">
    <citation type="submission" date="2021-12" db="EMBL/GenBank/DDBJ databases">
        <title>Genome sequencing of bacteria with rrn-lacking chromosome and rrn-plasmid.</title>
        <authorList>
            <person name="Anda M."/>
            <person name="Iwasaki W."/>
        </authorList>
    </citation>
    <scope>NUCLEOTIDE SEQUENCE [LARGE SCALE GENOMIC DNA]</scope>
    <source>
        <strain evidence="14 15">NBRC 101262</strain>
    </source>
</reference>
<keyword evidence="15" id="KW-1185">Reference proteome</keyword>
<protein>
    <recommendedName>
        <fullName evidence="10">tRNA dimethylallyltransferase</fullName>
        <ecNumber evidence="10">2.5.1.75</ecNumber>
    </recommendedName>
    <alternativeName>
        <fullName evidence="10">Dimethylallyl diphosphate:tRNA dimethylallyltransferase</fullName>
        <shortName evidence="10">DMAPP:tRNA dimethylallyltransferase</shortName>
        <shortName evidence="10">DMATase</shortName>
    </alternativeName>
    <alternativeName>
        <fullName evidence="10">Isopentenyl-diphosphate:tRNA isopentenyltransferase</fullName>
        <shortName evidence="10">IPP transferase</shortName>
        <shortName evidence="10">IPPT</shortName>
        <shortName evidence="10">IPTase</shortName>
    </alternativeName>
</protein>
<keyword evidence="4 10" id="KW-0808">Transferase</keyword>
<dbReference type="Gene3D" id="3.40.50.300">
    <property type="entry name" value="P-loop containing nucleotide triphosphate hydrolases"/>
    <property type="match status" value="1"/>
</dbReference>
<feature type="site" description="Interaction with substrate tRNA" evidence="10">
    <location>
        <position position="122"/>
    </location>
</feature>
<dbReference type="InterPro" id="IPR039657">
    <property type="entry name" value="Dimethylallyltransferase"/>
</dbReference>
<comment type="function">
    <text evidence="2 10 12">Catalyzes the transfer of a dimethylallyl group onto the adenine at position 37 in tRNAs that read codons beginning with uridine, leading to the formation of N6-(dimethylallyl)adenosine (i(6)A).</text>
</comment>
<evidence type="ECO:0000256" key="8">
    <source>
        <dbReference type="ARBA" id="ARBA00022842"/>
    </source>
</evidence>
<keyword evidence="6 10" id="KW-0547">Nucleotide-binding</keyword>
<keyword evidence="7 10" id="KW-0067">ATP-binding</keyword>
<evidence type="ECO:0000256" key="12">
    <source>
        <dbReference type="RuleBase" id="RU003784"/>
    </source>
</evidence>
<evidence type="ECO:0000256" key="1">
    <source>
        <dbReference type="ARBA" id="ARBA00001946"/>
    </source>
</evidence>
<evidence type="ECO:0000313" key="15">
    <source>
        <dbReference type="Proteomes" id="UP001354989"/>
    </source>
</evidence>
<feature type="binding site" evidence="10">
    <location>
        <begin position="33"/>
        <end position="38"/>
    </location>
    <ligand>
        <name>substrate</name>
    </ligand>
</feature>
<dbReference type="SUPFAM" id="SSF52540">
    <property type="entry name" value="P-loop containing nucleoside triphosphate hydrolases"/>
    <property type="match status" value="2"/>
</dbReference>
<sequence>MGVEISVKNHELAAYMAKELMEDKLLVVIVGPTAVGKTALCVTLAQLFGTEIISADSRQFFKEMAIGTAKPTVEEMDGVVHHFVDHMSVDTPYSAGRFELDALAKAKTLFATHDTVIATGGSTLYIKGLVEGFDDMPKTPEAVRAQVIADYEEKGLEFLVKELWANDPAYADEVDLQNPQRVMRAVEVFRVSGQPMSFYRKNKLDARPFKMLKIGLEREREELYDRINRRVDIMIEQGLFEEVERLLPYREVNALQTVGYKEVFDYMDGQYDREEAIRLLKRNTRRYAKRQLTYFKKDEEFHWFHPEDEAGIVALIREHLKGEVKE</sequence>
<dbReference type="InterPro" id="IPR027417">
    <property type="entry name" value="P-loop_NTPase"/>
</dbReference>
<comment type="cofactor">
    <cofactor evidence="1 10">
        <name>Mg(2+)</name>
        <dbReference type="ChEBI" id="CHEBI:18420"/>
    </cofactor>
</comment>
<evidence type="ECO:0000256" key="5">
    <source>
        <dbReference type="ARBA" id="ARBA00022694"/>
    </source>
</evidence>
<dbReference type="Pfam" id="PF01715">
    <property type="entry name" value="IPPT"/>
    <property type="match status" value="1"/>
</dbReference>
<organism evidence="14 15">
    <name type="scientific">Persicobacter psychrovividus</name>
    <dbReference type="NCBI Taxonomy" id="387638"/>
    <lineage>
        <taxon>Bacteria</taxon>
        <taxon>Pseudomonadati</taxon>
        <taxon>Bacteroidota</taxon>
        <taxon>Cytophagia</taxon>
        <taxon>Cytophagales</taxon>
        <taxon>Persicobacteraceae</taxon>
        <taxon>Persicobacter</taxon>
    </lineage>
</organism>
<dbReference type="NCBIfam" id="TIGR00174">
    <property type="entry name" value="miaA"/>
    <property type="match status" value="1"/>
</dbReference>
<dbReference type="Proteomes" id="UP001354989">
    <property type="component" value="Chromosome"/>
</dbReference>
<gene>
    <name evidence="14" type="primary">miaA1</name>
    <name evidence="10" type="synonym">miaA</name>
    <name evidence="14" type="ORF">PEPS_18670</name>
</gene>
<feature type="binding site" evidence="10">
    <location>
        <begin position="31"/>
        <end position="38"/>
    </location>
    <ligand>
        <name>ATP</name>
        <dbReference type="ChEBI" id="CHEBI:30616"/>
    </ligand>
</feature>
<comment type="similarity">
    <text evidence="3 10 13">Belongs to the IPP transferase family.</text>
</comment>
<evidence type="ECO:0000256" key="6">
    <source>
        <dbReference type="ARBA" id="ARBA00022741"/>
    </source>
</evidence>
<dbReference type="InterPro" id="IPR018022">
    <property type="entry name" value="IPT"/>
</dbReference>
<comment type="subunit">
    <text evidence="10">Monomer.</text>
</comment>
<comment type="caution">
    <text evidence="10">Lacks conserved residue(s) required for the propagation of feature annotation.</text>
</comment>
<evidence type="ECO:0000256" key="9">
    <source>
        <dbReference type="ARBA" id="ARBA00049563"/>
    </source>
</evidence>
<keyword evidence="5 10" id="KW-0819">tRNA processing</keyword>
<name>A0ABN6L8Q9_9BACT</name>
<evidence type="ECO:0000256" key="4">
    <source>
        <dbReference type="ARBA" id="ARBA00022679"/>
    </source>
</evidence>
<dbReference type="Gene3D" id="1.10.20.140">
    <property type="match status" value="1"/>
</dbReference>
<dbReference type="HAMAP" id="MF_00185">
    <property type="entry name" value="IPP_trans"/>
    <property type="match status" value="1"/>
</dbReference>
<feature type="region of interest" description="Interaction with substrate tRNA" evidence="10">
    <location>
        <begin position="56"/>
        <end position="59"/>
    </location>
</feature>
<comment type="catalytic activity">
    <reaction evidence="9 10 11">
        <text>adenosine(37) in tRNA + dimethylallyl diphosphate = N(6)-dimethylallyladenosine(37) in tRNA + diphosphate</text>
        <dbReference type="Rhea" id="RHEA:26482"/>
        <dbReference type="Rhea" id="RHEA-COMP:10162"/>
        <dbReference type="Rhea" id="RHEA-COMP:10375"/>
        <dbReference type="ChEBI" id="CHEBI:33019"/>
        <dbReference type="ChEBI" id="CHEBI:57623"/>
        <dbReference type="ChEBI" id="CHEBI:74411"/>
        <dbReference type="ChEBI" id="CHEBI:74415"/>
        <dbReference type="EC" id="2.5.1.75"/>
    </reaction>
</comment>
<evidence type="ECO:0000313" key="14">
    <source>
        <dbReference type="EMBL" id="BDC99586.1"/>
    </source>
</evidence>
<evidence type="ECO:0000256" key="7">
    <source>
        <dbReference type="ARBA" id="ARBA00022840"/>
    </source>
</evidence>
<dbReference type="EMBL" id="AP025292">
    <property type="protein sequence ID" value="BDC99586.1"/>
    <property type="molecule type" value="Genomic_DNA"/>
</dbReference>
<evidence type="ECO:0000256" key="3">
    <source>
        <dbReference type="ARBA" id="ARBA00005842"/>
    </source>
</evidence>
<feature type="site" description="Interaction with substrate tRNA" evidence="10">
    <location>
        <position position="144"/>
    </location>
</feature>
<accession>A0ABN6L8Q9</accession>
<dbReference type="PANTHER" id="PTHR11088:SF60">
    <property type="entry name" value="TRNA DIMETHYLALLYLTRANSFERASE"/>
    <property type="match status" value="1"/>
</dbReference>
<feature type="region of interest" description="Interaction with substrate tRNA" evidence="10">
    <location>
        <begin position="180"/>
        <end position="184"/>
    </location>
</feature>
<dbReference type="EC" id="2.5.1.75" evidence="10"/>
<evidence type="ECO:0000256" key="10">
    <source>
        <dbReference type="HAMAP-Rule" id="MF_00185"/>
    </source>
</evidence>
<dbReference type="PANTHER" id="PTHR11088">
    <property type="entry name" value="TRNA DIMETHYLALLYLTRANSFERASE"/>
    <property type="match status" value="1"/>
</dbReference>
<evidence type="ECO:0000256" key="2">
    <source>
        <dbReference type="ARBA" id="ARBA00003213"/>
    </source>
</evidence>
<keyword evidence="8 10" id="KW-0460">Magnesium</keyword>
<proteinExistence type="inferred from homology"/>
<evidence type="ECO:0000256" key="13">
    <source>
        <dbReference type="RuleBase" id="RU003785"/>
    </source>
</evidence>
<evidence type="ECO:0000256" key="11">
    <source>
        <dbReference type="RuleBase" id="RU003783"/>
    </source>
</evidence>